<dbReference type="Proteomes" id="UP000077961">
    <property type="component" value="Unassembled WGS sequence"/>
</dbReference>
<dbReference type="PANTHER" id="PTHR23531:SF1">
    <property type="entry name" value="QUINOLENE RESISTANCE PROTEIN NORA"/>
    <property type="match status" value="1"/>
</dbReference>
<evidence type="ECO:0000313" key="7">
    <source>
        <dbReference type="EMBL" id="OAJ55289.1"/>
    </source>
</evidence>
<evidence type="ECO:0000256" key="1">
    <source>
        <dbReference type="ARBA" id="ARBA00022692"/>
    </source>
</evidence>
<feature type="transmembrane region" description="Helical" evidence="4">
    <location>
        <begin position="73"/>
        <end position="93"/>
    </location>
</feature>
<dbReference type="AlphaFoldDB" id="A0A1A9MZ04"/>
<accession>A0A1A9MZ04</accession>
<proteinExistence type="predicted"/>
<reference evidence="8 9" key="1">
    <citation type="submission" date="2016-04" db="EMBL/GenBank/DDBJ databases">
        <title>Reclassification of Paraburkholderia panaciterrae (Farh et al. 2015) Dobritsa &amp; Samadpour 2016 as a later homotypic synonym of Paraburkholderia ginsengiterrae (Farh et al. 2015) Dobritsa &amp; Samadpour 2016.</title>
        <authorList>
            <person name="Dobritsa A.P."/>
            <person name="Kutumbaka K."/>
            <person name="Samadpour M."/>
        </authorList>
    </citation>
    <scope>NUCLEOTIDE SEQUENCE [LARGE SCALE GENOMIC DNA]</scope>
    <source>
        <strain evidence="6 9">DCY85</strain>
        <strain evidence="7 8">DCY85-1</strain>
    </source>
</reference>
<dbReference type="EMBL" id="LXJZ01000195">
    <property type="protein sequence ID" value="OAJ55289.1"/>
    <property type="molecule type" value="Genomic_DNA"/>
</dbReference>
<dbReference type="PROSITE" id="PS50850">
    <property type="entry name" value="MFS"/>
    <property type="match status" value="1"/>
</dbReference>
<feature type="transmembrane region" description="Helical" evidence="4">
    <location>
        <begin position="40"/>
        <end position="61"/>
    </location>
</feature>
<evidence type="ECO:0000313" key="6">
    <source>
        <dbReference type="EMBL" id="OAJ54127.1"/>
    </source>
</evidence>
<keyword evidence="8" id="KW-1185">Reference proteome</keyword>
<evidence type="ECO:0000313" key="9">
    <source>
        <dbReference type="Proteomes" id="UP000078116"/>
    </source>
</evidence>
<dbReference type="SUPFAM" id="SSF103473">
    <property type="entry name" value="MFS general substrate transporter"/>
    <property type="match status" value="1"/>
</dbReference>
<dbReference type="InterPro" id="IPR020846">
    <property type="entry name" value="MFS_dom"/>
</dbReference>
<feature type="transmembrane region" description="Helical" evidence="4">
    <location>
        <begin position="270"/>
        <end position="288"/>
    </location>
</feature>
<dbReference type="InterPro" id="IPR011701">
    <property type="entry name" value="MFS"/>
</dbReference>
<feature type="transmembrane region" description="Helical" evidence="4">
    <location>
        <begin position="99"/>
        <end position="117"/>
    </location>
</feature>
<dbReference type="RefSeq" id="WP_064270249.1">
    <property type="nucleotide sequence ID" value="NZ_LXJZ01000195.1"/>
</dbReference>
<feature type="transmembrane region" description="Helical" evidence="4">
    <location>
        <begin position="294"/>
        <end position="313"/>
    </location>
</feature>
<evidence type="ECO:0000256" key="2">
    <source>
        <dbReference type="ARBA" id="ARBA00022989"/>
    </source>
</evidence>
<dbReference type="EMBL" id="LXKA01000353">
    <property type="protein sequence ID" value="OAJ54127.1"/>
    <property type="molecule type" value="Genomic_DNA"/>
</dbReference>
<comment type="caution">
    <text evidence="6">The sequence shown here is derived from an EMBL/GenBank/DDBJ whole genome shotgun (WGS) entry which is preliminary data.</text>
</comment>
<dbReference type="GO" id="GO:0022857">
    <property type="term" value="F:transmembrane transporter activity"/>
    <property type="evidence" value="ECO:0007669"/>
    <property type="project" value="InterPro"/>
</dbReference>
<feature type="transmembrane region" description="Helical" evidence="4">
    <location>
        <begin position="334"/>
        <end position="353"/>
    </location>
</feature>
<evidence type="ECO:0000259" key="5">
    <source>
        <dbReference type="PROSITE" id="PS50850"/>
    </source>
</evidence>
<keyword evidence="3 4" id="KW-0472">Membrane</keyword>
<feature type="transmembrane region" description="Helical" evidence="4">
    <location>
        <begin position="359"/>
        <end position="377"/>
    </location>
</feature>
<dbReference type="Gene3D" id="1.20.1250.20">
    <property type="entry name" value="MFS general substrate transporter like domains"/>
    <property type="match status" value="1"/>
</dbReference>
<dbReference type="PANTHER" id="PTHR23531">
    <property type="entry name" value="QUINOLENE RESISTANCE PROTEIN NORA"/>
    <property type="match status" value="1"/>
</dbReference>
<feature type="transmembrane region" description="Helical" evidence="4">
    <location>
        <begin position="157"/>
        <end position="177"/>
    </location>
</feature>
<feature type="transmembrane region" description="Helical" evidence="4">
    <location>
        <begin position="208"/>
        <end position="228"/>
    </location>
</feature>
<dbReference type="Pfam" id="PF07690">
    <property type="entry name" value="MFS_1"/>
    <property type="match status" value="1"/>
</dbReference>
<keyword evidence="2 4" id="KW-1133">Transmembrane helix</keyword>
<sequence length="389" mass="41535">MRLSSAFFAFVGTLLAAGGYGATFLLSMRFRSLGGTDLDTGVALVEAMLGTFVGLPLVGWFAPRIGAARMTALAALCIGLGVTGFALMTQVSLLNAAPGFLVGFGWGAFSLAGPMSLAERTNDADRGFWFQRFGTIQMAGIAGIPALAGFAIHSLHWTLGGVLYVIAALCVVAALMLETFGRISPRAPTLPVQERWLRDIGTIARTRAAYPIVMVALCACVFSGLMTFQMSLVQGTGSQASTFFSIYTITVVAARWLFTQFVIRIRREVATKVLLAVMVLGIVAMFAVPYHAMFHPASAVLLGTGYGLVYPIIQTQTVNDSETMYRQAALTWFVVSYFIGTFGFPAVGGWVLVHMGKEALIALIAVCGLAALMLAIMRDRRRAESFSGA</sequence>
<evidence type="ECO:0000256" key="4">
    <source>
        <dbReference type="SAM" id="Phobius"/>
    </source>
</evidence>
<feature type="transmembrane region" description="Helical" evidence="4">
    <location>
        <begin position="129"/>
        <end position="151"/>
    </location>
</feature>
<evidence type="ECO:0000256" key="3">
    <source>
        <dbReference type="ARBA" id="ARBA00023136"/>
    </source>
</evidence>
<protein>
    <submittedName>
        <fullName evidence="6">MFS transporter</fullName>
    </submittedName>
</protein>
<organism evidence="6 9">
    <name type="scientific">Paraburkholderia ginsengiterrae</name>
    <dbReference type="NCBI Taxonomy" id="1462993"/>
    <lineage>
        <taxon>Bacteria</taxon>
        <taxon>Pseudomonadati</taxon>
        <taxon>Pseudomonadota</taxon>
        <taxon>Betaproteobacteria</taxon>
        <taxon>Burkholderiales</taxon>
        <taxon>Burkholderiaceae</taxon>
        <taxon>Paraburkholderia</taxon>
    </lineage>
</organism>
<gene>
    <name evidence="7" type="ORF">A6V36_35315</name>
    <name evidence="6" type="ORF">A6V37_35005</name>
</gene>
<evidence type="ECO:0000313" key="8">
    <source>
        <dbReference type="Proteomes" id="UP000077961"/>
    </source>
</evidence>
<feature type="domain" description="Major facilitator superfamily (MFS) profile" evidence="5">
    <location>
        <begin position="1"/>
        <end position="382"/>
    </location>
</feature>
<dbReference type="STRING" id="1462993.A6V36_35315"/>
<feature type="transmembrane region" description="Helical" evidence="4">
    <location>
        <begin position="240"/>
        <end position="258"/>
    </location>
</feature>
<keyword evidence="1 4" id="KW-0812">Transmembrane</keyword>
<dbReference type="InterPro" id="IPR052714">
    <property type="entry name" value="MFS_Exporter"/>
</dbReference>
<dbReference type="InterPro" id="IPR036259">
    <property type="entry name" value="MFS_trans_sf"/>
</dbReference>
<dbReference type="Proteomes" id="UP000078116">
    <property type="component" value="Unassembled WGS sequence"/>
</dbReference>
<dbReference type="OrthoDB" id="8046314at2"/>
<name>A0A1A9MZ04_9BURK</name>